<name>A0AAN4ZP10_9ENTE</name>
<keyword evidence="4" id="KW-1185">Reference proteome</keyword>
<dbReference type="EMBL" id="BKBO01000014">
    <property type="protein sequence ID" value="GEQ49245.1"/>
    <property type="molecule type" value="Genomic_DNA"/>
</dbReference>
<accession>A0AAN4ZP10</accession>
<organism evidence="2 3">
    <name type="scientific">Tetragenococcus koreensis</name>
    <dbReference type="NCBI Taxonomy" id="290335"/>
    <lineage>
        <taxon>Bacteria</taxon>
        <taxon>Bacillati</taxon>
        <taxon>Bacillota</taxon>
        <taxon>Bacilli</taxon>
        <taxon>Lactobacillales</taxon>
        <taxon>Enterococcaceae</taxon>
        <taxon>Tetragenococcus</taxon>
    </lineage>
</organism>
<evidence type="ECO:0000313" key="2">
    <source>
        <dbReference type="EMBL" id="GEQ54889.1"/>
    </source>
</evidence>
<evidence type="ECO:0000313" key="3">
    <source>
        <dbReference type="Proteomes" id="UP000886597"/>
    </source>
</evidence>
<proteinExistence type="predicted"/>
<evidence type="ECO:0000313" key="1">
    <source>
        <dbReference type="EMBL" id="GEQ49245.1"/>
    </source>
</evidence>
<evidence type="ECO:0000313" key="4">
    <source>
        <dbReference type="Proteomes" id="UP000886607"/>
    </source>
</evidence>
<dbReference type="Proteomes" id="UP000886597">
    <property type="component" value="Unassembled WGS sequence"/>
</dbReference>
<reference evidence="2" key="2">
    <citation type="journal article" date="2020" name="Int. Dairy J.">
        <title>Lactic acid bacterial diversity in Brie cheese focusing on salt concentration and pH of isolation medium and characterisation of halophilic and alkaliphilic lactic acid bacterial isolates.</title>
        <authorList>
            <person name="Unno R."/>
            <person name="Matsutani M."/>
            <person name="Suzuki T."/>
            <person name="Kodama K."/>
            <person name="Matsushita H."/>
            <person name="Yamasato K."/>
            <person name="Koizumi Y."/>
            <person name="Ishikawa M."/>
        </authorList>
    </citation>
    <scope>NUCLEOTIDE SEQUENCE</scope>
    <source>
        <strain evidence="2">7C1</strain>
        <strain evidence="1">8C4</strain>
    </source>
</reference>
<dbReference type="Proteomes" id="UP000886607">
    <property type="component" value="Unassembled WGS sequence"/>
</dbReference>
<protein>
    <submittedName>
        <fullName evidence="2">Uncharacterized protein</fullName>
    </submittedName>
</protein>
<dbReference type="AlphaFoldDB" id="A0AAN4ZP10"/>
<gene>
    <name evidence="1" type="ORF">TK11N_10970</name>
    <name evidence="2" type="ORF">TK2N_17330</name>
</gene>
<comment type="caution">
    <text evidence="2">The sequence shown here is derived from an EMBL/GenBank/DDBJ whole genome shotgun (WGS) entry which is preliminary data.</text>
</comment>
<dbReference type="EMBL" id="BKBQ01000027">
    <property type="protein sequence ID" value="GEQ54889.1"/>
    <property type="molecule type" value="Genomic_DNA"/>
</dbReference>
<sequence>MLLKSFYTIEKTYSCSLNGGGENKKSGPPRIRTNSVKPANNFESFVIANTQKYSY</sequence>
<reference evidence="2" key="1">
    <citation type="submission" date="2019-08" db="EMBL/GenBank/DDBJ databases">
        <authorList>
            <person name="Ishikawa M."/>
            <person name="Suzuki T."/>
            <person name="Matsutani M."/>
        </authorList>
    </citation>
    <scope>NUCLEOTIDE SEQUENCE</scope>
    <source>
        <strain evidence="2">7C1</strain>
        <strain evidence="1">8C4</strain>
    </source>
</reference>